<sequence>MTHVTLEYVEQGNRKNYIDYLLLADESEEVINKYIQIGDMFSVYYKDELAGVVLFTFDSNEVVELKNIALAPPFRRLGIGKRIVAWSLEHYKREGQQKMIVGTANSSIGNIAFYQKVGFRMVGIKKDFFNDYPNPIYEDGIQALDMVMFEKQLRNIRPKK</sequence>
<comment type="caution">
    <text evidence="2">The sequence shown here is derived from an EMBL/GenBank/DDBJ whole genome shotgun (WGS) entry which is preliminary data.</text>
</comment>
<dbReference type="Proteomes" id="UP000469125">
    <property type="component" value="Unassembled WGS sequence"/>
</dbReference>
<organism evidence="2 3">
    <name type="scientific">Ornithinibacillus caprae</name>
    <dbReference type="NCBI Taxonomy" id="2678566"/>
    <lineage>
        <taxon>Bacteria</taxon>
        <taxon>Bacillati</taxon>
        <taxon>Bacillota</taxon>
        <taxon>Bacilli</taxon>
        <taxon>Bacillales</taxon>
        <taxon>Bacillaceae</taxon>
        <taxon>Ornithinibacillus</taxon>
    </lineage>
</organism>
<feature type="domain" description="N-acetyltransferase" evidence="1">
    <location>
        <begin position="1"/>
        <end position="151"/>
    </location>
</feature>
<evidence type="ECO:0000313" key="2">
    <source>
        <dbReference type="EMBL" id="MUK87958.1"/>
    </source>
</evidence>
<dbReference type="Pfam" id="PF00583">
    <property type="entry name" value="Acetyltransf_1"/>
    <property type="match status" value="1"/>
</dbReference>
<dbReference type="InterPro" id="IPR000182">
    <property type="entry name" value="GNAT_dom"/>
</dbReference>
<protein>
    <submittedName>
        <fullName evidence="2">GNAT family N-acetyltransferase</fullName>
    </submittedName>
</protein>
<dbReference type="CDD" id="cd04301">
    <property type="entry name" value="NAT_SF"/>
    <property type="match status" value="1"/>
</dbReference>
<dbReference type="PROSITE" id="PS51186">
    <property type="entry name" value="GNAT"/>
    <property type="match status" value="1"/>
</dbReference>
<dbReference type="EMBL" id="WOCA01000003">
    <property type="protein sequence ID" value="MUK87958.1"/>
    <property type="molecule type" value="Genomic_DNA"/>
</dbReference>
<evidence type="ECO:0000313" key="3">
    <source>
        <dbReference type="Proteomes" id="UP000469125"/>
    </source>
</evidence>
<keyword evidence="3" id="KW-1185">Reference proteome</keyword>
<dbReference type="Gene3D" id="3.40.630.30">
    <property type="match status" value="1"/>
</dbReference>
<accession>A0A6N8FKY5</accession>
<dbReference type="InterPro" id="IPR016181">
    <property type="entry name" value="Acyl_CoA_acyltransferase"/>
</dbReference>
<proteinExistence type="predicted"/>
<dbReference type="SUPFAM" id="SSF55729">
    <property type="entry name" value="Acyl-CoA N-acyltransferases (Nat)"/>
    <property type="match status" value="1"/>
</dbReference>
<gene>
    <name evidence="2" type="ORF">GMD78_06045</name>
</gene>
<reference evidence="2 3" key="1">
    <citation type="submission" date="2019-11" db="EMBL/GenBank/DDBJ databases">
        <authorList>
            <person name="Li X."/>
        </authorList>
    </citation>
    <scope>NUCLEOTIDE SEQUENCE [LARGE SCALE GENOMIC DNA]</scope>
    <source>
        <strain evidence="2 3">L9</strain>
    </source>
</reference>
<keyword evidence="2" id="KW-0808">Transferase</keyword>
<dbReference type="AlphaFoldDB" id="A0A6N8FKY5"/>
<evidence type="ECO:0000259" key="1">
    <source>
        <dbReference type="PROSITE" id="PS51186"/>
    </source>
</evidence>
<dbReference type="GO" id="GO:0016747">
    <property type="term" value="F:acyltransferase activity, transferring groups other than amino-acyl groups"/>
    <property type="evidence" value="ECO:0007669"/>
    <property type="project" value="InterPro"/>
</dbReference>
<name>A0A6N8FKY5_9BACI</name>
<dbReference type="RefSeq" id="WP_155667945.1">
    <property type="nucleotide sequence ID" value="NZ_WOCA01000003.1"/>
</dbReference>